<evidence type="ECO:0000259" key="2">
    <source>
        <dbReference type="PROSITE" id="PS50011"/>
    </source>
</evidence>
<dbReference type="Pfam" id="PF14299">
    <property type="entry name" value="PP2"/>
    <property type="match status" value="1"/>
</dbReference>
<dbReference type="Pfam" id="PF07714">
    <property type="entry name" value="PK_Tyr_Ser-Thr"/>
    <property type="match status" value="2"/>
</dbReference>
<sequence>MASLRKEFENLGIQLEEIKSATNNFSEENVIGHGGFGKVYKGELSHSHSEGKSMVAIKRLDRRRGQGDSEFHKEVRMLSCYRHENIISLLGFSSGRDEMILIYEYASRGSLDGHLKDVTLTWTQRIRICPANQQNSILVTGASGTHGYIDPVYMETYTLTKESDVYSFGVVLFEVLSGKLCFEFSNGQLKILVPMWKRSYEQKQLSGIVFQGLTEQMNPYSLETFADIAYQCLKRFREERPSMSLVVEKLEESLALQELHDSGLPKEYEEIAKAAVPPLIYRSLDELKVLLTKGFHVNEGKTWFSINDKEEHCLMLSIEDYLIREDPNRDYSDEYSSHKNSRFVAGCYKAHMMKFKIRVITPLFMSPHVTYGVNLVFQYSKIKQMKQQSLPVMYKLLGETKISMVHVEDTREDGWLVAVLYHFTNDGVKSNLDPEIIFEDCGLSGYYYIEGIEFQPLGRVEHPVYEEILKAAITPLFFRSEEDLKLVLTRGILLHEGKTLFCLNEKGEHMERIFIQACLNSFEARFVKHHQEYNELNKRVHGVFMAFTQHHHDCVDSRFRRGRCYAYYREFKACVRGQYLTPQISYTLNLVFRYRYQSRVNSYNPLRYKIDGEDETKVFIIYPSTHMTEDGWFIVPLYQFTSNQTIADLQFKFEYHYATLLVAGFEFQPYEEKVSDMNQIDNKI</sequence>
<comment type="caution">
    <text evidence="3">The sequence shown here is derived from an EMBL/GenBank/DDBJ whole genome shotgun (WGS) entry which is preliminary data.</text>
</comment>
<feature type="binding site" evidence="1">
    <location>
        <position position="58"/>
    </location>
    <ligand>
        <name>ATP</name>
        <dbReference type="ChEBI" id="CHEBI:30616"/>
    </ligand>
</feature>
<keyword evidence="1" id="KW-0547">Nucleotide-binding</keyword>
<dbReference type="Gene3D" id="1.10.510.10">
    <property type="entry name" value="Transferase(Phosphotransferase) domain 1"/>
    <property type="match status" value="1"/>
</dbReference>
<protein>
    <submittedName>
        <fullName evidence="3">Kinase-like domain, phloem protein 2-like protein</fullName>
    </submittedName>
</protein>
<dbReference type="PROSITE" id="PS50011">
    <property type="entry name" value="PROTEIN_KINASE_DOM"/>
    <property type="match status" value="1"/>
</dbReference>
<dbReference type="EMBL" id="BQNB010008518">
    <property type="protein sequence ID" value="GJS50472.1"/>
    <property type="molecule type" value="Genomic_DNA"/>
</dbReference>
<feature type="domain" description="Protein kinase" evidence="2">
    <location>
        <begin position="25"/>
        <end position="620"/>
    </location>
</feature>
<dbReference type="InterPro" id="IPR045272">
    <property type="entry name" value="ANXUR1/2-like"/>
</dbReference>
<dbReference type="InterPro" id="IPR017441">
    <property type="entry name" value="Protein_kinase_ATP_BS"/>
</dbReference>
<dbReference type="InterPro" id="IPR011009">
    <property type="entry name" value="Kinase-like_dom_sf"/>
</dbReference>
<evidence type="ECO:0000256" key="1">
    <source>
        <dbReference type="PROSITE-ProRule" id="PRU10141"/>
    </source>
</evidence>
<organism evidence="3 4">
    <name type="scientific">Tanacetum coccineum</name>
    <dbReference type="NCBI Taxonomy" id="301880"/>
    <lineage>
        <taxon>Eukaryota</taxon>
        <taxon>Viridiplantae</taxon>
        <taxon>Streptophyta</taxon>
        <taxon>Embryophyta</taxon>
        <taxon>Tracheophyta</taxon>
        <taxon>Spermatophyta</taxon>
        <taxon>Magnoliopsida</taxon>
        <taxon>eudicotyledons</taxon>
        <taxon>Gunneridae</taxon>
        <taxon>Pentapetalae</taxon>
        <taxon>asterids</taxon>
        <taxon>campanulids</taxon>
        <taxon>Asterales</taxon>
        <taxon>Asteraceae</taxon>
        <taxon>Asteroideae</taxon>
        <taxon>Anthemideae</taxon>
        <taxon>Anthemidinae</taxon>
        <taxon>Tanacetum</taxon>
    </lineage>
</organism>
<dbReference type="InterPro" id="IPR001245">
    <property type="entry name" value="Ser-Thr/Tyr_kinase_cat_dom"/>
</dbReference>
<dbReference type="Proteomes" id="UP001151760">
    <property type="component" value="Unassembled WGS sequence"/>
</dbReference>
<evidence type="ECO:0000313" key="3">
    <source>
        <dbReference type="EMBL" id="GJS50472.1"/>
    </source>
</evidence>
<reference evidence="3" key="1">
    <citation type="journal article" date="2022" name="Int. J. Mol. Sci.">
        <title>Draft Genome of Tanacetum Coccineum: Genomic Comparison of Closely Related Tanacetum-Family Plants.</title>
        <authorList>
            <person name="Yamashiro T."/>
            <person name="Shiraishi A."/>
            <person name="Nakayama K."/>
            <person name="Satake H."/>
        </authorList>
    </citation>
    <scope>NUCLEOTIDE SEQUENCE</scope>
</reference>
<dbReference type="Gene3D" id="3.30.200.20">
    <property type="entry name" value="Phosphorylase Kinase, domain 1"/>
    <property type="match status" value="1"/>
</dbReference>
<name>A0ABQ4WCC3_9ASTR</name>
<reference evidence="3" key="2">
    <citation type="submission" date="2022-01" db="EMBL/GenBank/DDBJ databases">
        <authorList>
            <person name="Yamashiro T."/>
            <person name="Shiraishi A."/>
            <person name="Satake H."/>
            <person name="Nakayama K."/>
        </authorList>
    </citation>
    <scope>NUCLEOTIDE SEQUENCE</scope>
</reference>
<dbReference type="PANTHER" id="PTHR27003">
    <property type="entry name" value="OS07G0166700 PROTEIN"/>
    <property type="match status" value="1"/>
</dbReference>
<evidence type="ECO:0000313" key="4">
    <source>
        <dbReference type="Proteomes" id="UP001151760"/>
    </source>
</evidence>
<proteinExistence type="predicted"/>
<dbReference type="InterPro" id="IPR000719">
    <property type="entry name" value="Prot_kinase_dom"/>
</dbReference>
<gene>
    <name evidence="3" type="ORF">Tco_0623834</name>
</gene>
<dbReference type="InterPro" id="IPR025886">
    <property type="entry name" value="PP2-like"/>
</dbReference>
<keyword evidence="1" id="KW-0067">ATP-binding</keyword>
<keyword evidence="4" id="KW-1185">Reference proteome</keyword>
<dbReference type="PANTHER" id="PTHR27003:SF338">
    <property type="entry name" value="TYROSINE-PROTEIN KINASE, NON-RECEPTOR JAK_TYK2-RELATED"/>
    <property type="match status" value="1"/>
</dbReference>
<dbReference type="PROSITE" id="PS00107">
    <property type="entry name" value="PROTEIN_KINASE_ATP"/>
    <property type="match status" value="1"/>
</dbReference>
<accession>A0ABQ4WCC3</accession>
<dbReference type="SUPFAM" id="SSF56112">
    <property type="entry name" value="Protein kinase-like (PK-like)"/>
    <property type="match status" value="1"/>
</dbReference>